<dbReference type="GO" id="GO:0005509">
    <property type="term" value="F:calcium ion binding"/>
    <property type="evidence" value="ECO:0007669"/>
    <property type="project" value="TreeGrafter"/>
</dbReference>
<dbReference type="InterPro" id="IPR013761">
    <property type="entry name" value="SAM/pointed_sf"/>
</dbReference>
<dbReference type="GO" id="GO:0005783">
    <property type="term" value="C:endoplasmic reticulum"/>
    <property type="evidence" value="ECO:0007669"/>
    <property type="project" value="TreeGrafter"/>
</dbReference>
<dbReference type="GO" id="GO:0006874">
    <property type="term" value="P:intracellular calcium ion homeostasis"/>
    <property type="evidence" value="ECO:0007669"/>
    <property type="project" value="TreeGrafter"/>
</dbReference>
<feature type="compositionally biased region" description="Basic and acidic residues" evidence="7">
    <location>
        <begin position="673"/>
        <end position="696"/>
    </location>
</feature>
<feature type="domain" description="STIM1/2 Orai1-activating region" evidence="10">
    <location>
        <begin position="379"/>
        <end position="476"/>
    </location>
</feature>
<dbReference type="Proteomes" id="UP000215902">
    <property type="component" value="Unassembled WGS sequence"/>
</dbReference>
<keyword evidence="3 8" id="KW-1133">Transmembrane helix</keyword>
<evidence type="ECO:0000313" key="13">
    <source>
        <dbReference type="Proteomes" id="UP000215902"/>
    </source>
</evidence>
<dbReference type="Gene3D" id="1.10.287.3550">
    <property type="match status" value="1"/>
</dbReference>
<sequence length="721" mass="79609">YQVLAVVLLLCHLLRPVISDGNPNNGQEDRQVGLALIQAIATSEPAYTPTDHVACQSGNPRCQLDQRAFEAITRLHSLLDDDKNGAVDAAEAEGFAREELAYATDFERASAINREDPGVSTRELWSLWRASDTYNWTADEVSAWTEQQVGLPELAVTMRHLGIDGPHLPLLTEPGSHHHQAQSLALSALLRALTPAQRRRLAIKAMDLVLFGPPKKAHSIVKDGLLALLLVIILAGSWLVLVQRQFFEDHRLKVVDNLKIAEQSLTDLQLKLNTAEKRSEKVRAEKVQLEELYKREICGLKQEQASHWSRSRWLPGSQSDSTGQSAQGHVTVPADQSEPAGLQEKLEQAEQEVSRLRVLLDQTARLQQPVGFCGAGGAELQHLLQMSYETELRYCNANRLKAEEQLLKASEGLDRLKRKQYSVIGLFRNAFDSAEMVDIVEQDIVRAKEFADKVKLDIQERLQRWSRIEQLIGFSIILPEPEQGRGLNIRPYANLWRRKTAEKFKRSATHASSLFAKHASSSSMHELMLREGRHHQLNINSCDGGSHHCAAAVCSDAQNLPALVAKPAAQSSAGGPVAVKNGAQSGCGTATAVSFSLPADAVDDCYPAEVAQLPAQQPHAPPRMGTHSLSGRHPLASKNAPRNAAAPPHAQQHQAESPTIESVLLEEAEEDREEQHSRATAEDARSQDSTSSKRDSSSGPIRKWLNGIRERRKMKAKRPAK</sequence>
<keyword evidence="4 6" id="KW-0175">Coiled coil</keyword>
<dbReference type="PANTHER" id="PTHR15136">
    <property type="entry name" value="STROMAL INTERACTION MOLECULE HOMOLOG"/>
    <property type="match status" value="1"/>
</dbReference>
<feature type="compositionally biased region" description="Basic residues" evidence="7">
    <location>
        <begin position="710"/>
        <end position="721"/>
    </location>
</feature>
<comment type="subcellular location">
    <subcellularLocation>
        <location evidence="1">Membrane</location>
        <topology evidence="1">Single-pass type I membrane protein</topology>
    </subcellularLocation>
</comment>
<keyword evidence="9" id="KW-0732">Signal</keyword>
<dbReference type="GO" id="GO:0005886">
    <property type="term" value="C:plasma membrane"/>
    <property type="evidence" value="ECO:0007669"/>
    <property type="project" value="TreeGrafter"/>
</dbReference>
<dbReference type="OrthoDB" id="9986177at2759"/>
<gene>
    <name evidence="12" type="ORF">BOX15_Mlig033699g1</name>
</gene>
<name>A0A267E6A9_9PLAT</name>
<feature type="coiled-coil region" evidence="6">
    <location>
        <begin position="258"/>
        <end position="292"/>
    </location>
</feature>
<dbReference type="SUPFAM" id="SSF47769">
    <property type="entry name" value="SAM/Pointed domain"/>
    <property type="match status" value="1"/>
</dbReference>
<evidence type="ECO:0000256" key="6">
    <source>
        <dbReference type="SAM" id="Coils"/>
    </source>
</evidence>
<dbReference type="GO" id="GO:0005246">
    <property type="term" value="F:calcium channel regulator activity"/>
    <property type="evidence" value="ECO:0007669"/>
    <property type="project" value="InterPro"/>
</dbReference>
<evidence type="ECO:0000256" key="5">
    <source>
        <dbReference type="ARBA" id="ARBA00023136"/>
    </source>
</evidence>
<feature type="region of interest" description="Disordered" evidence="7">
    <location>
        <begin position="309"/>
        <end position="335"/>
    </location>
</feature>
<protein>
    <submittedName>
        <fullName evidence="12">Uncharacterized protein</fullName>
    </submittedName>
</protein>
<organism evidence="12 13">
    <name type="scientific">Macrostomum lignano</name>
    <dbReference type="NCBI Taxonomy" id="282301"/>
    <lineage>
        <taxon>Eukaryota</taxon>
        <taxon>Metazoa</taxon>
        <taxon>Spiralia</taxon>
        <taxon>Lophotrochozoa</taxon>
        <taxon>Platyhelminthes</taxon>
        <taxon>Rhabditophora</taxon>
        <taxon>Macrostomorpha</taxon>
        <taxon>Macrostomida</taxon>
        <taxon>Macrostomidae</taxon>
        <taxon>Macrostomum</taxon>
    </lineage>
</organism>
<feature type="non-terminal residue" evidence="12">
    <location>
        <position position="1"/>
    </location>
</feature>
<dbReference type="PANTHER" id="PTHR15136:SF5">
    <property type="entry name" value="STROMAL INTERACTION MOLECULE HOMOLOG"/>
    <property type="match status" value="1"/>
</dbReference>
<dbReference type="GO" id="GO:0002115">
    <property type="term" value="P:store-operated calcium entry"/>
    <property type="evidence" value="ECO:0007669"/>
    <property type="project" value="TreeGrafter"/>
</dbReference>
<feature type="chain" id="PRO_5012424589" evidence="9">
    <location>
        <begin position="20"/>
        <end position="721"/>
    </location>
</feature>
<feature type="signal peptide" evidence="9">
    <location>
        <begin position="1"/>
        <end position="19"/>
    </location>
</feature>
<evidence type="ECO:0000256" key="4">
    <source>
        <dbReference type="ARBA" id="ARBA00023054"/>
    </source>
</evidence>
<accession>A0A267E6A9</accession>
<keyword evidence="13" id="KW-1185">Reference proteome</keyword>
<dbReference type="EMBL" id="NIVC01002618">
    <property type="protein sequence ID" value="PAA56454.1"/>
    <property type="molecule type" value="Genomic_DNA"/>
</dbReference>
<feature type="region of interest" description="Disordered" evidence="7">
    <location>
        <begin position="615"/>
        <end position="721"/>
    </location>
</feature>
<evidence type="ECO:0000259" key="11">
    <source>
        <dbReference type="Pfam" id="PF25578"/>
    </source>
</evidence>
<dbReference type="InterPro" id="IPR057835">
    <property type="entry name" value="EF-hand_STIM1/2"/>
</dbReference>
<reference evidence="12 13" key="1">
    <citation type="submission" date="2017-06" db="EMBL/GenBank/DDBJ databases">
        <title>A platform for efficient transgenesis in Macrostomum lignano, a flatworm model organism for stem cell research.</title>
        <authorList>
            <person name="Berezikov E."/>
        </authorList>
    </citation>
    <scope>NUCLEOTIDE SEQUENCE [LARGE SCALE GENOMIC DNA]</scope>
    <source>
        <strain evidence="12">DV1</strain>
        <tissue evidence="12">Whole organism</tissue>
    </source>
</reference>
<dbReference type="Pfam" id="PF25578">
    <property type="entry name" value="EF-hand_STIM1"/>
    <property type="match status" value="1"/>
</dbReference>
<feature type="compositionally biased region" description="Polar residues" evidence="7">
    <location>
        <begin position="316"/>
        <end position="328"/>
    </location>
</feature>
<dbReference type="InterPro" id="IPR037608">
    <property type="entry name" value="STIM1/2"/>
</dbReference>
<evidence type="ECO:0000256" key="9">
    <source>
        <dbReference type="SAM" id="SignalP"/>
    </source>
</evidence>
<dbReference type="Gene3D" id="1.20.5.340">
    <property type="match status" value="1"/>
</dbReference>
<dbReference type="STRING" id="282301.A0A267E6A9"/>
<dbReference type="Gene3D" id="1.10.150.50">
    <property type="entry name" value="Transcription Factor, Ets-1"/>
    <property type="match status" value="1"/>
</dbReference>
<dbReference type="Gene3D" id="1.10.238.180">
    <property type="match status" value="1"/>
</dbReference>
<evidence type="ECO:0000313" key="12">
    <source>
        <dbReference type="EMBL" id="PAA56454.1"/>
    </source>
</evidence>
<evidence type="ECO:0000256" key="3">
    <source>
        <dbReference type="ARBA" id="ARBA00022989"/>
    </source>
</evidence>
<keyword evidence="2 8" id="KW-0812">Transmembrane</keyword>
<dbReference type="Pfam" id="PF16533">
    <property type="entry name" value="SOAR"/>
    <property type="match status" value="1"/>
</dbReference>
<feature type="compositionally biased region" description="Low complexity" evidence="7">
    <location>
        <begin position="639"/>
        <end position="663"/>
    </location>
</feature>
<evidence type="ECO:0000256" key="1">
    <source>
        <dbReference type="ARBA" id="ARBA00004479"/>
    </source>
</evidence>
<keyword evidence="5 8" id="KW-0472">Membrane</keyword>
<dbReference type="InterPro" id="IPR032393">
    <property type="entry name" value="SOAR_STIM1/2"/>
</dbReference>
<dbReference type="AlphaFoldDB" id="A0A267E6A9"/>
<evidence type="ECO:0000259" key="10">
    <source>
        <dbReference type="Pfam" id="PF16533"/>
    </source>
</evidence>
<evidence type="ECO:0000256" key="2">
    <source>
        <dbReference type="ARBA" id="ARBA00022692"/>
    </source>
</evidence>
<proteinExistence type="predicted"/>
<evidence type="ECO:0000256" key="8">
    <source>
        <dbReference type="SAM" id="Phobius"/>
    </source>
</evidence>
<feature type="transmembrane region" description="Helical" evidence="8">
    <location>
        <begin position="224"/>
        <end position="242"/>
    </location>
</feature>
<evidence type="ECO:0000256" key="7">
    <source>
        <dbReference type="SAM" id="MobiDB-lite"/>
    </source>
</evidence>
<comment type="caution">
    <text evidence="12">The sequence shown here is derived from an EMBL/GenBank/DDBJ whole genome shotgun (WGS) entry which is preliminary data.</text>
</comment>
<feature type="domain" description="STIM1/2 EF-hand" evidence="11">
    <location>
        <begin position="55"/>
        <end position="129"/>
    </location>
</feature>